<evidence type="ECO:0000256" key="2">
    <source>
        <dbReference type="PROSITE-ProRule" id="PRU00169"/>
    </source>
</evidence>
<dbReference type="InterPro" id="IPR036097">
    <property type="entry name" value="HisK_dim/P_sf"/>
</dbReference>
<feature type="compositionally biased region" description="Polar residues" evidence="4">
    <location>
        <begin position="550"/>
        <end position="566"/>
    </location>
</feature>
<evidence type="ECO:0000259" key="5">
    <source>
        <dbReference type="PROSITE" id="PS50109"/>
    </source>
</evidence>
<keyword evidence="1 2" id="KW-0597">Phosphoprotein</keyword>
<dbReference type="CDD" id="cd17546">
    <property type="entry name" value="REC_hyHK_CKI1_RcsC-like"/>
    <property type="match status" value="1"/>
</dbReference>
<dbReference type="InterPro" id="IPR001789">
    <property type="entry name" value="Sig_transdc_resp-reg_receiver"/>
</dbReference>
<dbReference type="InterPro" id="IPR003661">
    <property type="entry name" value="HisK_dim/P_dom"/>
</dbReference>
<feature type="domain" description="Response regulatory" evidence="6">
    <location>
        <begin position="1549"/>
        <end position="1671"/>
    </location>
</feature>
<protein>
    <recommendedName>
        <fullName evidence="9">Histidine kinase</fullName>
    </recommendedName>
</protein>
<dbReference type="Gene3D" id="3.30.450.20">
    <property type="entry name" value="PAS domain"/>
    <property type="match status" value="1"/>
</dbReference>
<dbReference type="Proteomes" id="UP000620104">
    <property type="component" value="Unassembled WGS sequence"/>
</dbReference>
<dbReference type="PRINTS" id="PR00344">
    <property type="entry name" value="BCTRLSENSOR"/>
</dbReference>
<dbReference type="SUPFAM" id="SSF52172">
    <property type="entry name" value="CheY-like"/>
    <property type="match status" value="2"/>
</dbReference>
<dbReference type="InterPro" id="IPR036890">
    <property type="entry name" value="HATPase_C_sf"/>
</dbReference>
<evidence type="ECO:0000256" key="4">
    <source>
        <dbReference type="SAM" id="MobiDB-lite"/>
    </source>
</evidence>
<evidence type="ECO:0008006" key="9">
    <source>
        <dbReference type="Google" id="ProtNLM"/>
    </source>
</evidence>
<dbReference type="SMART" id="SM00448">
    <property type="entry name" value="REC"/>
    <property type="match status" value="2"/>
</dbReference>
<dbReference type="Pfam" id="PF00072">
    <property type="entry name" value="Response_reg"/>
    <property type="match status" value="2"/>
</dbReference>
<dbReference type="InterPro" id="IPR011006">
    <property type="entry name" value="CheY-like_superfamily"/>
</dbReference>
<feature type="modified residue" description="4-aspartylphosphate" evidence="2">
    <location>
        <position position="1020"/>
    </location>
</feature>
<sequence length="1674" mass="187114">MAKTQLRDELPISYLEEWPFPAFVFSTEDLQIDDGQNVVPMSSPSTPTLGSVGSRKSHLEEIPLVWANEKWKSYSHNRSLRPLLNTSDLKVLNVWLKDEHQSNSTLSVTIHLSGSVSKKLDLVRVPFGSTTSHKRLPHGITRQWTVIIHAIERPPTFSCGGPDAKGQPTRPIVDDDYVMESVSTSLVEGEMVSPLTDLERDPFRMSDGDEEESTAWNEQFVGDRRAVQTSQKASKGYLNGTSGFVNPVELPFPNLPNYTLQPVRPPSSKTFPDNWEEIDWSSTVLGPRAKWPMWLETVISVVMQIPTETAFYYGPEFHCFHNKAFSKLLPGDPSPFGEPARVGWYRTFDRLEFYLQSAWQGKPVAFQDDLWFFLSADHDYTIETYHKWCMLPVMDNGKVVGIFNATSESTRDVIYRRRTECLLNITKNVSSAKNQADFYDGIAAAAREASSAIDLPYVLMYQPKLSDATEEKVRELENAKPLDPMPLPGTELSLNMVLKGSVGTNSPNPLVEQEITVNIPQRLLRKKHFQSKATQMFEEQDESFDRRSSTSEVTNHTEIGEVNPSQEPQWPIREAIVSGKIVFVEDAAALTRGFELRSWERLPQSAVVIPLSQKSSRIPNGVLVLGLNVHQPWNGPYRDWISTLRLTLADMLAAVKAFEMESKQRDNAKALADAMSNFLSNAAHELKSPLTLLVGPIEDIVNTSQESYTKKLAKTARKTCSRLSRLVSSLMDYSKLEAGKLTGTFRPIPVGGLTMDLASVFEGLPAVTSGKIKFNIDCQQSHVGQNAFIDVDFWEKIVSNLLSNAFKYTREGSVSVRVRYSQESCSLSVIDTGIGIPQEEVGLVTQRFHRVESSAGYVEGTGIGLAYTSELVKMHGGRLDVQSRTAEESADGSHGSIFTVTIPLGYDHFDRNSVDFESGFTFESGQYGKALVEAECQNSSDPTESTMSDAGSTSVLIRGIDPGTLFFTPDDILLVVDDNPDLNSYIASIFVPFVRVEQAKDGIEALEIARRVKPSLILSDVSMPRMSGTELLAKVKSDPVLEFTPVILITAKAGEDDRVDGILQGADDYMAKPFQSREVIARVNMQMMIGKKRRELERSYLERTAELDTIAKYSPVGIARTTLEGSFYYCNAAWFALSGIEPVLPVPDWSHAVVPEDLQRLSDEWFTFLAGTDTEATFEWTWRNGNTVQGRFVRLDLINPKLSGTIGCVTDITPRKRHEDLQLERLVNERQRREEAEEERRQQELLIDVTSHELRNPISAVLQCSMLISQDLQQLKNQIEQHIADRTPLALTKETISLVDESLEASESVYECGLSQSRICDDILSLGKLQLDKLQVFPIESDIAKEVQKIISIFSVEVRKLGITLSHTLGKGVQYYPKVKVDPVRFGQCCTNIMTNAIKFTAGSEIKKIWLDIDISPYPPIDNTCLRPEREWRAEDVPDDLYIYVSVRDTGPGLTEASLQKLFKRFAQASSETHTVFGGSGLGLFVTRRLTELMGGRIEVDSKLGEGSVFRFFIKVAKIAPSSDLAAPISEIPIKGKLTPPVMPKRPMRILIVEDNDINRKVLNKQLTKAGCTTSLAVNGQEGLELLRTQNYAAFDLCFMDVEMPVLDGISAVRKLRTEERTLGMAHNLVVALTGNAREAQRQTIMQAGFDDVVVKPYRLDKLLTLMDEMVKLS</sequence>
<dbReference type="InterPro" id="IPR035965">
    <property type="entry name" value="PAS-like_dom_sf"/>
</dbReference>
<evidence type="ECO:0000259" key="6">
    <source>
        <dbReference type="PROSITE" id="PS50110"/>
    </source>
</evidence>
<organism evidence="7 8">
    <name type="scientific">Naganishia liquefaciens</name>
    <dbReference type="NCBI Taxonomy" id="104408"/>
    <lineage>
        <taxon>Eukaryota</taxon>
        <taxon>Fungi</taxon>
        <taxon>Dikarya</taxon>
        <taxon>Basidiomycota</taxon>
        <taxon>Agaricomycotina</taxon>
        <taxon>Tremellomycetes</taxon>
        <taxon>Filobasidiales</taxon>
        <taxon>Filobasidiaceae</taxon>
        <taxon>Naganishia</taxon>
    </lineage>
</organism>
<feature type="region of interest" description="Disordered" evidence="4">
    <location>
        <begin position="536"/>
        <end position="566"/>
    </location>
</feature>
<feature type="modified residue" description="4-aspartylphosphate" evidence="2">
    <location>
        <position position="1601"/>
    </location>
</feature>
<dbReference type="SUPFAM" id="SSF55874">
    <property type="entry name" value="ATPase domain of HSP90 chaperone/DNA topoisomerase II/histidine kinase"/>
    <property type="match status" value="2"/>
</dbReference>
<dbReference type="CDD" id="cd17574">
    <property type="entry name" value="REC_OmpR"/>
    <property type="match status" value="1"/>
</dbReference>
<dbReference type="Gene3D" id="3.30.565.10">
    <property type="entry name" value="Histidine kinase-like ATPase, C-terminal domain"/>
    <property type="match status" value="2"/>
</dbReference>
<feature type="domain" description="Histidine kinase" evidence="5">
    <location>
        <begin position="1249"/>
        <end position="1518"/>
    </location>
</feature>
<dbReference type="SMART" id="SM00388">
    <property type="entry name" value="HisKA"/>
    <property type="match status" value="2"/>
</dbReference>
<evidence type="ECO:0000313" key="7">
    <source>
        <dbReference type="EMBL" id="GHJ90444.1"/>
    </source>
</evidence>
<comment type="caution">
    <text evidence="7">The sequence shown here is derived from an EMBL/GenBank/DDBJ whole genome shotgun (WGS) entry which is preliminary data.</text>
</comment>
<dbReference type="PANTHER" id="PTHR43547">
    <property type="entry name" value="TWO-COMPONENT HISTIDINE KINASE"/>
    <property type="match status" value="1"/>
</dbReference>
<feature type="domain" description="Response regulatory" evidence="6">
    <location>
        <begin position="972"/>
        <end position="1087"/>
    </location>
</feature>
<dbReference type="InterPro" id="IPR003594">
    <property type="entry name" value="HATPase_dom"/>
</dbReference>
<dbReference type="CDD" id="cd00082">
    <property type="entry name" value="HisKA"/>
    <property type="match status" value="1"/>
</dbReference>
<proteinExistence type="predicted"/>
<dbReference type="InterPro" id="IPR004358">
    <property type="entry name" value="Sig_transdc_His_kin-like_C"/>
</dbReference>
<gene>
    <name evidence="7" type="ORF">NliqN6_6846</name>
</gene>
<dbReference type="SUPFAM" id="SSF47384">
    <property type="entry name" value="Homodimeric domain of signal transducing histidine kinase"/>
    <property type="match status" value="2"/>
</dbReference>
<dbReference type="SMART" id="SM00387">
    <property type="entry name" value="HATPase_c"/>
    <property type="match status" value="2"/>
</dbReference>
<name>A0A8H3YHZ6_9TREE</name>
<evidence type="ECO:0000256" key="3">
    <source>
        <dbReference type="SAM" id="Coils"/>
    </source>
</evidence>
<reference evidence="7" key="1">
    <citation type="submission" date="2020-07" db="EMBL/GenBank/DDBJ databases">
        <title>Draft Genome Sequence of a Deep-Sea Yeast, Naganishia (Cryptococcus) liquefaciens strain N6.</title>
        <authorList>
            <person name="Han Y.W."/>
            <person name="Kajitani R."/>
            <person name="Morimoto H."/>
            <person name="Parhat M."/>
            <person name="Tsubouchi H."/>
            <person name="Bakenova O."/>
            <person name="Ogata M."/>
            <person name="Argunhan B."/>
            <person name="Aoki R."/>
            <person name="Kajiwara S."/>
            <person name="Itoh T."/>
            <person name="Iwasaki H."/>
        </authorList>
    </citation>
    <scope>NUCLEOTIDE SEQUENCE</scope>
    <source>
        <strain evidence="7">N6</strain>
    </source>
</reference>
<dbReference type="PANTHER" id="PTHR43547:SF2">
    <property type="entry name" value="HYBRID SIGNAL TRANSDUCTION HISTIDINE KINASE C"/>
    <property type="match status" value="1"/>
</dbReference>
<evidence type="ECO:0000313" key="8">
    <source>
        <dbReference type="Proteomes" id="UP000620104"/>
    </source>
</evidence>
<dbReference type="Gene3D" id="3.40.50.2300">
    <property type="match status" value="2"/>
</dbReference>
<keyword evidence="3" id="KW-0175">Coiled coil</keyword>
<feature type="coiled-coil region" evidence="3">
    <location>
        <begin position="1219"/>
        <end position="1253"/>
    </location>
</feature>
<dbReference type="InterPro" id="IPR005467">
    <property type="entry name" value="His_kinase_dom"/>
</dbReference>
<accession>A0A8H3YHZ6</accession>
<dbReference type="SUPFAM" id="SSF55785">
    <property type="entry name" value="PYP-like sensor domain (PAS domain)"/>
    <property type="match status" value="1"/>
</dbReference>
<dbReference type="Pfam" id="PF00512">
    <property type="entry name" value="HisKA"/>
    <property type="match status" value="1"/>
</dbReference>
<keyword evidence="8" id="KW-1185">Reference proteome</keyword>
<dbReference type="Gene3D" id="1.10.287.130">
    <property type="match status" value="2"/>
</dbReference>
<feature type="domain" description="Histidine kinase" evidence="5">
    <location>
        <begin position="681"/>
        <end position="906"/>
    </location>
</feature>
<dbReference type="Pfam" id="PF02518">
    <property type="entry name" value="HATPase_c"/>
    <property type="match status" value="2"/>
</dbReference>
<evidence type="ECO:0000256" key="1">
    <source>
        <dbReference type="ARBA" id="ARBA00022553"/>
    </source>
</evidence>
<dbReference type="PROSITE" id="PS50109">
    <property type="entry name" value="HIS_KIN"/>
    <property type="match status" value="2"/>
</dbReference>
<dbReference type="OrthoDB" id="60033at2759"/>
<dbReference type="GO" id="GO:0000155">
    <property type="term" value="F:phosphorelay sensor kinase activity"/>
    <property type="evidence" value="ECO:0007669"/>
    <property type="project" value="InterPro"/>
</dbReference>
<dbReference type="EMBL" id="BLZA01000058">
    <property type="protein sequence ID" value="GHJ90444.1"/>
    <property type="molecule type" value="Genomic_DNA"/>
</dbReference>
<dbReference type="PROSITE" id="PS50110">
    <property type="entry name" value="RESPONSE_REGULATORY"/>
    <property type="match status" value="2"/>
</dbReference>